<dbReference type="HOGENOM" id="CLU_1180329_0_0_1"/>
<feature type="compositionally biased region" description="Basic and acidic residues" evidence="1">
    <location>
        <begin position="225"/>
        <end position="235"/>
    </location>
</feature>
<evidence type="ECO:0000256" key="1">
    <source>
        <dbReference type="SAM" id="MobiDB-lite"/>
    </source>
</evidence>
<feature type="compositionally biased region" description="Basic and acidic residues" evidence="1">
    <location>
        <begin position="160"/>
        <end position="174"/>
    </location>
</feature>
<dbReference type="KEGG" id="gtr:GLOTRDRAFT_132756"/>
<proteinExistence type="predicted"/>
<dbReference type="EMBL" id="KB469309">
    <property type="protein sequence ID" value="EPQ51952.1"/>
    <property type="molecule type" value="Genomic_DNA"/>
</dbReference>
<organism evidence="2 3">
    <name type="scientific">Gloeophyllum trabeum (strain ATCC 11539 / FP-39264 / Madison 617)</name>
    <name type="common">Brown rot fungus</name>
    <dbReference type="NCBI Taxonomy" id="670483"/>
    <lineage>
        <taxon>Eukaryota</taxon>
        <taxon>Fungi</taxon>
        <taxon>Dikarya</taxon>
        <taxon>Basidiomycota</taxon>
        <taxon>Agaricomycotina</taxon>
        <taxon>Agaricomycetes</taxon>
        <taxon>Gloeophyllales</taxon>
        <taxon>Gloeophyllaceae</taxon>
        <taxon>Gloeophyllum</taxon>
    </lineage>
</organism>
<dbReference type="AlphaFoldDB" id="S7PX52"/>
<name>S7PX52_GLOTA</name>
<feature type="compositionally biased region" description="Polar residues" evidence="1">
    <location>
        <begin position="177"/>
        <end position="204"/>
    </location>
</feature>
<keyword evidence="3" id="KW-1185">Reference proteome</keyword>
<sequence length="235" mass="25401">MSDVEVFQYGGFYSVSLPLLQSSTLPLPTTAHRSNHDTDRFREEKIRWRVSDEGENLLDGLGAAKGAPTTGKVCRRVPRSRRAPRVVMGREKGTLLVMGGLSQRSACESVDEGGGRGGDSAGRTSTAAATTSATASSTDRRADADADAAPPEGPPENPETAERGGRRAEPRDPRPSGVNTETVETRTLQRRSSATPTQGPQSTRCFLARADDSSHTLPEPPPETRFPEFWDILRR</sequence>
<gene>
    <name evidence="2" type="ORF">GLOTRDRAFT_132756</name>
</gene>
<evidence type="ECO:0000313" key="2">
    <source>
        <dbReference type="EMBL" id="EPQ51952.1"/>
    </source>
</evidence>
<feature type="region of interest" description="Disordered" evidence="1">
    <location>
        <begin position="105"/>
        <end position="235"/>
    </location>
</feature>
<dbReference type="Proteomes" id="UP000030669">
    <property type="component" value="Unassembled WGS sequence"/>
</dbReference>
<dbReference type="GeneID" id="19302568"/>
<feature type="compositionally biased region" description="Low complexity" evidence="1">
    <location>
        <begin position="121"/>
        <end position="137"/>
    </location>
</feature>
<accession>S7PX52</accession>
<protein>
    <submittedName>
        <fullName evidence="2">Uncharacterized protein</fullName>
    </submittedName>
</protein>
<dbReference type="RefSeq" id="XP_007869821.1">
    <property type="nucleotide sequence ID" value="XM_007871630.1"/>
</dbReference>
<evidence type="ECO:0000313" key="3">
    <source>
        <dbReference type="Proteomes" id="UP000030669"/>
    </source>
</evidence>
<reference evidence="2 3" key="1">
    <citation type="journal article" date="2012" name="Science">
        <title>The Paleozoic origin of enzymatic lignin decomposition reconstructed from 31 fungal genomes.</title>
        <authorList>
            <person name="Floudas D."/>
            <person name="Binder M."/>
            <person name="Riley R."/>
            <person name="Barry K."/>
            <person name="Blanchette R.A."/>
            <person name="Henrissat B."/>
            <person name="Martinez A.T."/>
            <person name="Otillar R."/>
            <person name="Spatafora J.W."/>
            <person name="Yadav J.S."/>
            <person name="Aerts A."/>
            <person name="Benoit I."/>
            <person name="Boyd A."/>
            <person name="Carlson A."/>
            <person name="Copeland A."/>
            <person name="Coutinho P.M."/>
            <person name="de Vries R.P."/>
            <person name="Ferreira P."/>
            <person name="Findley K."/>
            <person name="Foster B."/>
            <person name="Gaskell J."/>
            <person name="Glotzer D."/>
            <person name="Gorecki P."/>
            <person name="Heitman J."/>
            <person name="Hesse C."/>
            <person name="Hori C."/>
            <person name="Igarashi K."/>
            <person name="Jurgens J.A."/>
            <person name="Kallen N."/>
            <person name="Kersten P."/>
            <person name="Kohler A."/>
            <person name="Kuees U."/>
            <person name="Kumar T.K.A."/>
            <person name="Kuo A."/>
            <person name="LaButti K."/>
            <person name="Larrondo L.F."/>
            <person name="Lindquist E."/>
            <person name="Ling A."/>
            <person name="Lombard V."/>
            <person name="Lucas S."/>
            <person name="Lundell T."/>
            <person name="Martin R."/>
            <person name="McLaughlin D.J."/>
            <person name="Morgenstern I."/>
            <person name="Morin E."/>
            <person name="Murat C."/>
            <person name="Nagy L.G."/>
            <person name="Nolan M."/>
            <person name="Ohm R.A."/>
            <person name="Patyshakuliyeva A."/>
            <person name="Rokas A."/>
            <person name="Ruiz-Duenas F.J."/>
            <person name="Sabat G."/>
            <person name="Salamov A."/>
            <person name="Samejima M."/>
            <person name="Schmutz J."/>
            <person name="Slot J.C."/>
            <person name="St John F."/>
            <person name="Stenlid J."/>
            <person name="Sun H."/>
            <person name="Sun S."/>
            <person name="Syed K."/>
            <person name="Tsang A."/>
            <person name="Wiebenga A."/>
            <person name="Young D."/>
            <person name="Pisabarro A."/>
            <person name="Eastwood D.C."/>
            <person name="Martin F."/>
            <person name="Cullen D."/>
            <person name="Grigoriev I.V."/>
            <person name="Hibbett D.S."/>
        </authorList>
    </citation>
    <scope>NUCLEOTIDE SEQUENCE [LARGE SCALE GENOMIC DNA]</scope>
    <source>
        <strain evidence="2 3">ATCC 11539</strain>
    </source>
</reference>